<dbReference type="PROSITE" id="PS51779">
    <property type="entry name" value="POTRA"/>
    <property type="match status" value="1"/>
</dbReference>
<dbReference type="InterPro" id="IPR000184">
    <property type="entry name" value="Bac_surfAg_D15"/>
</dbReference>
<protein>
    <submittedName>
        <fullName evidence="6">BamA/TamA family outer membrane protein</fullName>
    </submittedName>
</protein>
<evidence type="ECO:0000256" key="3">
    <source>
        <dbReference type="ARBA" id="ARBA00022692"/>
    </source>
</evidence>
<dbReference type="EMBL" id="JAAIKE010000002">
    <property type="protein sequence ID" value="NEX46252.1"/>
    <property type="molecule type" value="Genomic_DNA"/>
</dbReference>
<dbReference type="Proteomes" id="UP000481421">
    <property type="component" value="Unassembled WGS sequence"/>
</dbReference>
<dbReference type="InterPro" id="IPR039910">
    <property type="entry name" value="D15-like"/>
</dbReference>
<dbReference type="GO" id="GO:0019867">
    <property type="term" value="C:outer membrane"/>
    <property type="evidence" value="ECO:0007669"/>
    <property type="project" value="InterPro"/>
</dbReference>
<dbReference type="InterPro" id="IPR010827">
    <property type="entry name" value="BamA/TamA_POTRA"/>
</dbReference>
<keyword evidence="2" id="KW-1134">Transmembrane beta strand</keyword>
<keyword evidence="4" id="KW-0472">Membrane</keyword>
<reference evidence="6 7" key="1">
    <citation type="submission" date="2020-02" db="EMBL/GenBank/DDBJ databases">
        <title>Rhodobacter algicola sp. nov., isolated from microalga culture.</title>
        <authorList>
            <person name="Park C.-Y."/>
        </authorList>
    </citation>
    <scope>NUCLEOTIDE SEQUENCE [LARGE SCALE GENOMIC DNA]</scope>
    <source>
        <strain evidence="6 7">ETT8</strain>
    </source>
</reference>
<evidence type="ECO:0000256" key="1">
    <source>
        <dbReference type="ARBA" id="ARBA00004370"/>
    </source>
</evidence>
<organism evidence="6 7">
    <name type="scientific">Pseudotabrizicola algicola</name>
    <dbReference type="NCBI Taxonomy" id="2709381"/>
    <lineage>
        <taxon>Bacteria</taxon>
        <taxon>Pseudomonadati</taxon>
        <taxon>Pseudomonadota</taxon>
        <taxon>Alphaproteobacteria</taxon>
        <taxon>Rhodobacterales</taxon>
        <taxon>Paracoccaceae</taxon>
        <taxon>Pseudotabrizicola</taxon>
    </lineage>
</organism>
<proteinExistence type="predicted"/>
<dbReference type="AlphaFoldDB" id="A0A6B3RT78"/>
<keyword evidence="7" id="KW-1185">Reference proteome</keyword>
<evidence type="ECO:0000256" key="4">
    <source>
        <dbReference type="ARBA" id="ARBA00023136"/>
    </source>
</evidence>
<evidence type="ECO:0000259" key="5">
    <source>
        <dbReference type="PROSITE" id="PS51779"/>
    </source>
</evidence>
<comment type="caution">
    <text evidence="6">The sequence shown here is derived from an EMBL/GenBank/DDBJ whole genome shotgun (WGS) entry which is preliminary data.</text>
</comment>
<dbReference type="InterPro" id="IPR034746">
    <property type="entry name" value="POTRA"/>
</dbReference>
<feature type="domain" description="POTRA" evidence="5">
    <location>
        <begin position="204"/>
        <end position="278"/>
    </location>
</feature>
<dbReference type="Gene3D" id="2.40.160.50">
    <property type="entry name" value="membrane protein fhac: a member of the omp85/tpsb transporter family"/>
    <property type="match status" value="1"/>
</dbReference>
<dbReference type="Gene3D" id="3.10.20.310">
    <property type="entry name" value="membrane protein fhac"/>
    <property type="match status" value="1"/>
</dbReference>
<dbReference type="Pfam" id="PF01103">
    <property type="entry name" value="Omp85"/>
    <property type="match status" value="1"/>
</dbReference>
<sequence length="614" mass="65482">MTQRRHALSRLPFALCLAAGLTIGQTGHALDRVQFTVAGGDADLGSALRAASALLALSNEEDQPDQVLAAARAEYGRIVGALYAQGHYSAVVSVLLDGREAANIAPLDAPQRVARIEVRVDPGPQFRFSQTSVTPLAPGTDLPEDFAPGQPAQSGLVRQAVTAGVDGWRAQGHAKARVSGQDVVADHPNRTLAARVTLTPGPRLRFGPVDVVGNQRTRENRIRKIAGIPQGETFDPAEVARAENRLRRTGTFASATVTEDEGITPPDLLGTTITVVEEKPRRLSFGAEVSSLEGLDLTAAWLHRNLLGGAERLRIEGRIGNIGASGNGVDYGLKLNIDRPATITPDTTARLVTELDRLDEPNYRANSFRFGIGFTHVFSDSLTGRVDLAYSIIDGTEFSDNRTFGRDFQFRSLSLPVGAVWDRRNDRADATRGYYIEAEVKPFLGFGTTGSGVRATADLRGYRGFGGDDRFVIAARAQAGIIKGADLLDTPRDDLFFSGGGGTVRGQPFQSLGVNVLRGPINYQIGGNHFLGGSLELRTRVTRTIGVVGFVDAARIDVGSFFDGPGDWHAGAGLGLRYATGFGPIRLDIAAPAGGRKSTTEKGVQIYVGLGQSF</sequence>
<dbReference type="PANTHER" id="PTHR12815:SF18">
    <property type="entry name" value="SORTING AND ASSEMBLY MACHINERY COMPONENT 50 HOMOLOG"/>
    <property type="match status" value="1"/>
</dbReference>
<dbReference type="Pfam" id="PF07244">
    <property type="entry name" value="POTRA"/>
    <property type="match status" value="1"/>
</dbReference>
<accession>A0A6B3RT78</accession>
<dbReference type="RefSeq" id="WP_164610770.1">
    <property type="nucleotide sequence ID" value="NZ_JAAIKE010000002.1"/>
</dbReference>
<comment type="subcellular location">
    <subcellularLocation>
        <location evidence="1">Membrane</location>
    </subcellularLocation>
</comment>
<evidence type="ECO:0000256" key="2">
    <source>
        <dbReference type="ARBA" id="ARBA00022452"/>
    </source>
</evidence>
<name>A0A6B3RT78_9RHOB</name>
<gene>
    <name evidence="6" type="ORF">G3572_08545</name>
</gene>
<evidence type="ECO:0000313" key="7">
    <source>
        <dbReference type="Proteomes" id="UP000481421"/>
    </source>
</evidence>
<evidence type="ECO:0000313" key="6">
    <source>
        <dbReference type="EMBL" id="NEX46252.1"/>
    </source>
</evidence>
<dbReference type="PANTHER" id="PTHR12815">
    <property type="entry name" value="SORTING AND ASSEMBLY MACHINERY SAMM50 PROTEIN FAMILY MEMBER"/>
    <property type="match status" value="1"/>
</dbReference>
<keyword evidence="3" id="KW-0812">Transmembrane</keyword>